<organism evidence="2 3">
    <name type="scientific">Fulvivirga lutea</name>
    <dbReference type="NCBI Taxonomy" id="2810512"/>
    <lineage>
        <taxon>Bacteria</taxon>
        <taxon>Pseudomonadati</taxon>
        <taxon>Bacteroidota</taxon>
        <taxon>Cytophagia</taxon>
        <taxon>Cytophagales</taxon>
        <taxon>Fulvivirgaceae</taxon>
        <taxon>Fulvivirga</taxon>
    </lineage>
</organism>
<keyword evidence="1" id="KW-0472">Membrane</keyword>
<reference evidence="2" key="1">
    <citation type="submission" date="2021-02" db="EMBL/GenBank/DDBJ databases">
        <title>Fulvivirga sp. S481 isolated from sea water.</title>
        <authorList>
            <person name="Bae S.S."/>
            <person name="Baek K."/>
        </authorList>
    </citation>
    <scope>NUCLEOTIDE SEQUENCE</scope>
    <source>
        <strain evidence="2">S481</strain>
    </source>
</reference>
<protein>
    <submittedName>
        <fullName evidence="2">Uncharacterized protein</fullName>
    </submittedName>
</protein>
<accession>A0A974WG07</accession>
<gene>
    <name evidence="2" type="ORF">JR347_16280</name>
</gene>
<keyword evidence="1" id="KW-0812">Transmembrane</keyword>
<evidence type="ECO:0000313" key="3">
    <source>
        <dbReference type="Proteomes" id="UP000662783"/>
    </source>
</evidence>
<dbReference type="Proteomes" id="UP000662783">
    <property type="component" value="Chromosome"/>
</dbReference>
<proteinExistence type="predicted"/>
<dbReference type="AlphaFoldDB" id="A0A974WG07"/>
<keyword evidence="3" id="KW-1185">Reference proteome</keyword>
<evidence type="ECO:0000256" key="1">
    <source>
        <dbReference type="SAM" id="Phobius"/>
    </source>
</evidence>
<evidence type="ECO:0000313" key="2">
    <source>
        <dbReference type="EMBL" id="QSE97129.1"/>
    </source>
</evidence>
<sequence>MTEQELQELIDAGLIDKEKDKELYEHLYKDLSSEIKDYKVSTHFIKNLSGELEKAKKQSRREMLILYSVVGFMGLVALVLFLILTKPSINSGLSNWLAYTLIFSALYFVFRAIEKKYIAKES</sequence>
<keyword evidence="1" id="KW-1133">Transmembrane helix</keyword>
<dbReference type="EMBL" id="CP070608">
    <property type="protein sequence ID" value="QSE97129.1"/>
    <property type="molecule type" value="Genomic_DNA"/>
</dbReference>
<dbReference type="RefSeq" id="WP_205721642.1">
    <property type="nucleotide sequence ID" value="NZ_CP070608.1"/>
</dbReference>
<name>A0A974WG07_9BACT</name>
<dbReference type="KEGG" id="fuv:JR347_16280"/>
<feature type="transmembrane region" description="Helical" evidence="1">
    <location>
        <begin position="64"/>
        <end position="84"/>
    </location>
</feature>
<feature type="transmembrane region" description="Helical" evidence="1">
    <location>
        <begin position="96"/>
        <end position="113"/>
    </location>
</feature>